<protein>
    <submittedName>
        <fullName evidence="1">Uncharacterized protein</fullName>
    </submittedName>
</protein>
<accession>A0A075FN31</accession>
<sequence>MESGDLLAERRQRWSNQGFDADAITTHLENLGGNISESVIRLENAMVTALSLRQKVANWPTQWPERDELLEILRDPTNLQAGERKWRDVIANRRPWVFTAEDSRHSWSREGRSEELNQWLERLEAIDESMTPYSNDVISAIENVSPINYIEEVVSNLEQRQIRRTGILEEMVEHLRQERGWAMTALSGNLQERYREVDRIQEMDTTLGNIEEVVDEVISIYDADVGKNLLQKATLAQKMEDSTRLKTIQEKAEQIGADYTTRLADISAWLEKLRQNGLHINAPEHPQPSDLLNLEEQVDDIEKRVVRLNESWIKLDSLLTLFPEHAGDAIALQGQVERVESVEKLLAVLETRRDEREQQSRARLNSWRDSGFEVEPLETLLNNRPRTGWLAIDEHAKKIQVCKQILATIESIDVSFDGADEVDDWRTRITSIDVDSDDYELIQEGVTKRLRRNRWHREKLDAARITMATLWPAEINPHDLALSEYEKIIISLESGESVVKIARKSTENRVDRLLSATIAELDMWRQEGWDVSALDELVERDHIELWIQLPNLREAISNQNYLIERLLRLPLERDKNLLQDVVESSARPDQLTKLNDSIPELAKHLSALPAKDSRKINLFTPTTPQVFAKLHPLKPVLQPVTESAKPVKRKVTETVETLQTKPAKIVPTPAEVQSSVSLKNDDGDSIITTSDAPTVKWDEDVGGTNSQLDLDGSTWEGLRQKIGIPMNNSPRDVRVQRLARLCELLQPNNGEQSESELQLIYRLDKVADQLQQWTVQRLERRHCSLEGNLADTSQRLAEKLDEIPGPGFNLPRDTDETELPNVGDIKAISEQVRRLEATAKIPFAKMKDVANANA</sequence>
<dbReference type="AlphaFoldDB" id="A0A075FN31"/>
<dbReference type="EMBL" id="KF900381">
    <property type="protein sequence ID" value="AIE92950.1"/>
    <property type="molecule type" value="Genomic_DNA"/>
</dbReference>
<name>A0A075FN31_9EURY</name>
<organism evidence="1">
    <name type="scientific">uncultured marine group II/III euryarchaeote AD1000_30_D02</name>
    <dbReference type="NCBI Taxonomy" id="1457751"/>
    <lineage>
        <taxon>Archaea</taxon>
        <taxon>Methanobacteriati</taxon>
        <taxon>Methanobacteriota</taxon>
        <taxon>environmental samples</taxon>
    </lineage>
</organism>
<evidence type="ECO:0000313" key="1">
    <source>
        <dbReference type="EMBL" id="AIE92950.1"/>
    </source>
</evidence>
<proteinExistence type="predicted"/>
<reference evidence="1" key="1">
    <citation type="journal article" date="2014" name="Genome Biol. Evol.">
        <title>Pangenome evidence for extensive interdomain horizontal transfer affecting lineage core and shell genes in uncultured planktonic thaumarchaeota and euryarchaeota.</title>
        <authorList>
            <person name="Deschamps P."/>
            <person name="Zivanovic Y."/>
            <person name="Moreira D."/>
            <person name="Rodriguez-Valera F."/>
            <person name="Lopez-Garcia P."/>
        </authorList>
    </citation>
    <scope>NUCLEOTIDE SEQUENCE</scope>
</reference>